<name>A0A848H862_9BURK</name>
<feature type="transmembrane region" description="Helical" evidence="6">
    <location>
        <begin position="271"/>
        <end position="289"/>
    </location>
</feature>
<evidence type="ECO:0000256" key="5">
    <source>
        <dbReference type="ARBA" id="ARBA00023136"/>
    </source>
</evidence>
<feature type="transmembrane region" description="Helical" evidence="6">
    <location>
        <begin position="82"/>
        <end position="102"/>
    </location>
</feature>
<keyword evidence="2" id="KW-1003">Cell membrane</keyword>
<dbReference type="AlphaFoldDB" id="A0A848H862"/>
<comment type="subcellular location">
    <subcellularLocation>
        <location evidence="1">Cell membrane</location>
        <topology evidence="1">Multi-pass membrane protein</topology>
    </subcellularLocation>
</comment>
<evidence type="ECO:0000256" key="4">
    <source>
        <dbReference type="ARBA" id="ARBA00022989"/>
    </source>
</evidence>
<feature type="transmembrane region" description="Helical" evidence="6">
    <location>
        <begin position="137"/>
        <end position="156"/>
    </location>
</feature>
<evidence type="ECO:0000259" key="7">
    <source>
        <dbReference type="PROSITE" id="PS50850"/>
    </source>
</evidence>
<feature type="transmembrane region" description="Helical" evidence="6">
    <location>
        <begin position="216"/>
        <end position="236"/>
    </location>
</feature>
<dbReference type="PANTHER" id="PTHR43124">
    <property type="entry name" value="PURINE EFFLUX PUMP PBUE"/>
    <property type="match status" value="1"/>
</dbReference>
<feature type="transmembrane region" description="Helical" evidence="6">
    <location>
        <begin position="248"/>
        <end position="265"/>
    </location>
</feature>
<evidence type="ECO:0000313" key="8">
    <source>
        <dbReference type="EMBL" id="NML45661.1"/>
    </source>
</evidence>
<dbReference type="GO" id="GO:0022857">
    <property type="term" value="F:transmembrane transporter activity"/>
    <property type="evidence" value="ECO:0007669"/>
    <property type="project" value="InterPro"/>
</dbReference>
<feature type="transmembrane region" description="Helical" evidence="6">
    <location>
        <begin position="56"/>
        <end position="76"/>
    </location>
</feature>
<evidence type="ECO:0000256" key="6">
    <source>
        <dbReference type="SAM" id="Phobius"/>
    </source>
</evidence>
<dbReference type="SUPFAM" id="SSF103473">
    <property type="entry name" value="MFS general substrate transporter"/>
    <property type="match status" value="1"/>
</dbReference>
<feature type="transmembrane region" description="Helical" evidence="6">
    <location>
        <begin position="181"/>
        <end position="204"/>
    </location>
</feature>
<dbReference type="InterPro" id="IPR011701">
    <property type="entry name" value="MFS"/>
</dbReference>
<organism evidence="8 9">
    <name type="scientific">Ramlibacter agri</name>
    <dbReference type="NCBI Taxonomy" id="2728837"/>
    <lineage>
        <taxon>Bacteria</taxon>
        <taxon>Pseudomonadati</taxon>
        <taxon>Pseudomonadota</taxon>
        <taxon>Betaproteobacteria</taxon>
        <taxon>Burkholderiales</taxon>
        <taxon>Comamonadaceae</taxon>
        <taxon>Ramlibacter</taxon>
    </lineage>
</organism>
<evidence type="ECO:0000256" key="1">
    <source>
        <dbReference type="ARBA" id="ARBA00004651"/>
    </source>
</evidence>
<comment type="caution">
    <text evidence="8">The sequence shown here is derived from an EMBL/GenBank/DDBJ whole genome shotgun (WGS) entry which is preliminary data.</text>
</comment>
<dbReference type="CDD" id="cd17324">
    <property type="entry name" value="MFS_NepI_like"/>
    <property type="match status" value="1"/>
</dbReference>
<dbReference type="InterPro" id="IPR036259">
    <property type="entry name" value="MFS_trans_sf"/>
</dbReference>
<feature type="transmembrane region" description="Helical" evidence="6">
    <location>
        <begin position="301"/>
        <end position="329"/>
    </location>
</feature>
<keyword evidence="9" id="KW-1185">Reference proteome</keyword>
<keyword evidence="3 6" id="KW-0812">Transmembrane</keyword>
<dbReference type="Proteomes" id="UP000541185">
    <property type="component" value="Unassembled WGS sequence"/>
</dbReference>
<reference evidence="8 9" key="1">
    <citation type="submission" date="2020-04" db="EMBL/GenBank/DDBJ databases">
        <title>Ramlibacter sp. G-1-2-2 isolated from soil.</title>
        <authorList>
            <person name="Dahal R.H."/>
        </authorList>
    </citation>
    <scope>NUCLEOTIDE SEQUENCE [LARGE SCALE GENOMIC DNA]</scope>
    <source>
        <strain evidence="8 9">G-1-2-2</strain>
    </source>
</reference>
<dbReference type="EMBL" id="JABBFX010000001">
    <property type="protein sequence ID" value="NML45661.1"/>
    <property type="molecule type" value="Genomic_DNA"/>
</dbReference>
<feature type="transmembrane region" description="Helical" evidence="6">
    <location>
        <begin position="335"/>
        <end position="354"/>
    </location>
</feature>
<feature type="domain" description="Major facilitator superfamily (MFS) profile" evidence="7">
    <location>
        <begin position="1"/>
        <end position="362"/>
    </location>
</feature>
<feature type="transmembrane region" description="Helical" evidence="6">
    <location>
        <begin position="20"/>
        <end position="44"/>
    </location>
</feature>
<dbReference type="GO" id="GO:0005886">
    <property type="term" value="C:plasma membrane"/>
    <property type="evidence" value="ECO:0007669"/>
    <property type="project" value="UniProtKB-SubCell"/>
</dbReference>
<gene>
    <name evidence="8" type="ORF">HHL11_18075</name>
</gene>
<accession>A0A848H862</accession>
<evidence type="ECO:0000256" key="2">
    <source>
        <dbReference type="ARBA" id="ARBA00022475"/>
    </source>
</evidence>
<sequence length="362" mass="38002">MVVPGTLNDISTSLAVPVATAGQLMTAGALLMCLGAPLLAAVVAGWDRRQLLALSMAWYALLHLACALAPSFAWLLPLRVLALVPPAVFTPQAAACVGLLVPGAQRGRAITFIFVGWSLASVLGMPLAAWVGGTLGWRWAFGLVAVVSLLSAAWVWRAMPQGVRPPALSAQDWQATFRSRALMTTCLVTVLYAAGQFVLFSYFAPYFKQKLDSGPTALSLYFLSFGVFGLLGNVLMTRYIDRLGVHRSVMIAVGLMALSLAAYPLGTTPWLAALVTVPWALGCFSSNSAQQARLVGIAPPLAAASVALNSSAMYAGQAIGAAVGGWLIARDAMDWLHWAGLAGLLAAMVASALATRFARRAT</sequence>
<protein>
    <submittedName>
        <fullName evidence="8">MFS transporter</fullName>
    </submittedName>
</protein>
<dbReference type="PROSITE" id="PS50850">
    <property type="entry name" value="MFS"/>
    <property type="match status" value="1"/>
</dbReference>
<dbReference type="InterPro" id="IPR050189">
    <property type="entry name" value="MFS_Efflux_Transporters"/>
</dbReference>
<dbReference type="Gene3D" id="1.20.1250.20">
    <property type="entry name" value="MFS general substrate transporter like domains"/>
    <property type="match status" value="1"/>
</dbReference>
<keyword evidence="4 6" id="KW-1133">Transmembrane helix</keyword>
<dbReference type="Pfam" id="PF07690">
    <property type="entry name" value="MFS_1"/>
    <property type="match status" value="1"/>
</dbReference>
<proteinExistence type="predicted"/>
<dbReference type="InterPro" id="IPR020846">
    <property type="entry name" value="MFS_dom"/>
</dbReference>
<evidence type="ECO:0000313" key="9">
    <source>
        <dbReference type="Proteomes" id="UP000541185"/>
    </source>
</evidence>
<dbReference type="PANTHER" id="PTHR43124:SF10">
    <property type="entry name" value="PURINE EFFLUX PUMP PBUE"/>
    <property type="match status" value="1"/>
</dbReference>
<feature type="transmembrane region" description="Helical" evidence="6">
    <location>
        <begin position="109"/>
        <end position="131"/>
    </location>
</feature>
<keyword evidence="5 6" id="KW-0472">Membrane</keyword>
<evidence type="ECO:0000256" key="3">
    <source>
        <dbReference type="ARBA" id="ARBA00022692"/>
    </source>
</evidence>